<gene>
    <name evidence="2" type="ORF">BSK56_31595</name>
</gene>
<proteinExistence type="predicted"/>
<reference evidence="2 3" key="1">
    <citation type="submission" date="2016-10" db="EMBL/GenBank/DDBJ databases">
        <title>Paenibacillus species isolates.</title>
        <authorList>
            <person name="Beno S.M."/>
        </authorList>
    </citation>
    <scope>NUCLEOTIDE SEQUENCE [LARGE SCALE GENOMIC DNA]</scope>
    <source>
        <strain evidence="2 3">FSL H7-0744</strain>
    </source>
</reference>
<protein>
    <recommendedName>
        <fullName evidence="1">ATP-grasp domain-containing protein</fullName>
    </recommendedName>
</protein>
<comment type="caution">
    <text evidence="2">The sequence shown here is derived from an EMBL/GenBank/DDBJ whole genome shotgun (WGS) entry which is preliminary data.</text>
</comment>
<sequence length="243" mass="27887">MQNAHIKKGPDNEIANHNFYAAYDGFKQMGYEICYFQDVNELSGHQKEDVIVSYVEDVRTMLSKYEIVAPEMDYPEELTAFLGRKVWKSRLSIIANNPGERNVFIKPVEDKKFTGVVVRSTKDLMGCGTYGEDPVILCSDVVKFVAEWRCFVRYGNILDVRRYRGNWRSQFDYRVIENIVLQYKSAPQGYAVDIGITDKGETLLIEVNDGYALGHYGLFSLDYAKLLSARWSELTNTTDECAF</sequence>
<accession>A0ABX3GVS7</accession>
<evidence type="ECO:0000259" key="1">
    <source>
        <dbReference type="Pfam" id="PF18299"/>
    </source>
</evidence>
<dbReference type="RefSeq" id="WP_076114346.1">
    <property type="nucleotide sequence ID" value="NZ_MPTB01000073.1"/>
</dbReference>
<evidence type="ECO:0000313" key="2">
    <source>
        <dbReference type="EMBL" id="OMD37010.1"/>
    </source>
</evidence>
<keyword evidence="3" id="KW-1185">Reference proteome</keyword>
<organism evidence="2 3">
    <name type="scientific">Paenibacillus borealis</name>
    <dbReference type="NCBI Taxonomy" id="160799"/>
    <lineage>
        <taxon>Bacteria</taxon>
        <taxon>Bacillati</taxon>
        <taxon>Bacillota</taxon>
        <taxon>Bacilli</taxon>
        <taxon>Bacillales</taxon>
        <taxon>Paenibacillaceae</taxon>
        <taxon>Paenibacillus</taxon>
    </lineage>
</organism>
<dbReference type="EMBL" id="MPTB01000073">
    <property type="protein sequence ID" value="OMD37010.1"/>
    <property type="molecule type" value="Genomic_DNA"/>
</dbReference>
<feature type="domain" description="ATP-grasp" evidence="1">
    <location>
        <begin position="81"/>
        <end position="226"/>
    </location>
</feature>
<dbReference type="InterPro" id="IPR041261">
    <property type="entry name" value="R2K_2"/>
</dbReference>
<evidence type="ECO:0000313" key="3">
    <source>
        <dbReference type="Proteomes" id="UP000187412"/>
    </source>
</evidence>
<dbReference type="Proteomes" id="UP000187412">
    <property type="component" value="Unassembled WGS sequence"/>
</dbReference>
<dbReference type="Pfam" id="PF18299">
    <property type="entry name" value="R2K_2"/>
    <property type="match status" value="1"/>
</dbReference>
<name>A0ABX3GVS7_PAEBO</name>